<sequence length="327" mass="34720">MHGRRTAAFLALGLGAFLIVLGPLLRWYVLPSVQLAAYDQDFTDVSTGTGYYLDQSTGRLAWGQITVARHTLGDAGAGRTVGKAVWDISTRVDTPRTSKLADARQAFSLSVHRWVFDRHTNRSNSCCGGDTGAGADGYLKYPFNAGHRSYLVWDGTAGRAYRADFTGIRTLYGRSFNQYTMRVPATRIGTMRVPPSVVGLKPGADPVTAEEWYSNPEAVNLIDPLTGAPAGGSSHQIITLRLPGSTRTAATALDVELRSTPGTEKALVDAYKAKHDGLALLTGPVPYVLLGVGAVGVAVGGVLLRRPRTVERAPVTTGALPVGGAAR</sequence>
<accession>A0ABT5YW21</accession>
<keyword evidence="1" id="KW-0812">Transmembrane</keyword>
<protein>
    <submittedName>
        <fullName evidence="2">Porin PorA family protein</fullName>
    </submittedName>
</protein>
<evidence type="ECO:0000313" key="2">
    <source>
        <dbReference type="EMBL" id="MDF2255784.1"/>
    </source>
</evidence>
<feature type="transmembrane region" description="Helical" evidence="1">
    <location>
        <begin position="285"/>
        <end position="304"/>
    </location>
</feature>
<name>A0ABT5YW21_9ACTN</name>
<gene>
    <name evidence="2" type="ORF">P2L57_08610</name>
</gene>
<dbReference type="RefSeq" id="WP_275810870.1">
    <property type="nucleotide sequence ID" value="NZ_BAAANM010000019.1"/>
</dbReference>
<dbReference type="InterPro" id="IPR021424">
    <property type="entry name" value="PorA"/>
</dbReference>
<keyword evidence="1" id="KW-1133">Transmembrane helix</keyword>
<dbReference type="Proteomes" id="UP001220022">
    <property type="component" value="Unassembled WGS sequence"/>
</dbReference>
<evidence type="ECO:0000256" key="1">
    <source>
        <dbReference type="SAM" id="Phobius"/>
    </source>
</evidence>
<evidence type="ECO:0000313" key="3">
    <source>
        <dbReference type="Proteomes" id="UP001220022"/>
    </source>
</evidence>
<proteinExistence type="predicted"/>
<dbReference type="Pfam" id="PF11271">
    <property type="entry name" value="PorA"/>
    <property type="match status" value="1"/>
</dbReference>
<keyword evidence="1" id="KW-0472">Membrane</keyword>
<dbReference type="EMBL" id="JARHTQ010000004">
    <property type="protein sequence ID" value="MDF2255784.1"/>
    <property type="molecule type" value="Genomic_DNA"/>
</dbReference>
<keyword evidence="3" id="KW-1185">Reference proteome</keyword>
<organism evidence="2 3">
    <name type="scientific">Streptantibioticus ferralitis</name>
    <dbReference type="NCBI Taxonomy" id="236510"/>
    <lineage>
        <taxon>Bacteria</taxon>
        <taxon>Bacillati</taxon>
        <taxon>Actinomycetota</taxon>
        <taxon>Actinomycetes</taxon>
        <taxon>Kitasatosporales</taxon>
        <taxon>Streptomycetaceae</taxon>
        <taxon>Streptantibioticus</taxon>
    </lineage>
</organism>
<comment type="caution">
    <text evidence="2">The sequence shown here is derived from an EMBL/GenBank/DDBJ whole genome shotgun (WGS) entry which is preliminary data.</text>
</comment>
<reference evidence="2 3" key="1">
    <citation type="submission" date="2023-03" db="EMBL/GenBank/DDBJ databases">
        <title>Draft genome sequence of type strain Streptomyces ferralitis JCM 14344.</title>
        <authorList>
            <person name="Klaysubun C."/>
            <person name="Duangmal K."/>
        </authorList>
    </citation>
    <scope>NUCLEOTIDE SEQUENCE [LARGE SCALE GENOMIC DNA]</scope>
    <source>
        <strain evidence="2 3">JCM 14344</strain>
    </source>
</reference>